<dbReference type="GO" id="GO:0005737">
    <property type="term" value="C:cytoplasm"/>
    <property type="evidence" value="ECO:0007669"/>
    <property type="project" value="UniProtKB-SubCell"/>
</dbReference>
<evidence type="ECO:0000313" key="7">
    <source>
        <dbReference type="Proteomes" id="UP000324091"/>
    </source>
</evidence>
<feature type="compositionally biased region" description="Basic and acidic residues" evidence="4">
    <location>
        <begin position="453"/>
        <end position="470"/>
    </location>
</feature>
<feature type="compositionally biased region" description="Acidic residues" evidence="4">
    <location>
        <begin position="641"/>
        <end position="650"/>
    </location>
</feature>
<feature type="compositionally biased region" description="Polar residues" evidence="4">
    <location>
        <begin position="528"/>
        <end position="537"/>
    </location>
</feature>
<feature type="compositionally biased region" description="Polar residues" evidence="4">
    <location>
        <begin position="793"/>
        <end position="802"/>
    </location>
</feature>
<dbReference type="InterPro" id="IPR050944">
    <property type="entry name" value="FAM83"/>
</dbReference>
<protein>
    <submittedName>
        <fullName evidence="6">Protein FAM83G</fullName>
    </submittedName>
</protein>
<dbReference type="Gene3D" id="3.30.870.10">
    <property type="entry name" value="Endonuclease Chain A"/>
    <property type="match status" value="1"/>
</dbReference>
<name>A0A5C6MVF5_9TELE</name>
<sequence length="836" mass="92349">MALSQIQCLDDHHVNWRVSESKAEFFYSEDQRVAVERLISKGRDAFMGYISDTGVRNFLSEPELERIIQRAELYRPGHEHQRPETPGPGNLTPGSGEDGGDGNVSLQYWPDRSEASVAELDLGWPEAISYRGVTRVTVHTQPPVEGNTHIKEVVRKSIAAAQKVIAVVMDVFTDVDIFRDLLDAAYRRRVPVYIIIDMAAVPCFLSMCGRADMHRGHLKNLRVRCCGGVEFFTRSAQKVRGSLSQKFLLVDGDRAISGSYSFTWSSSRLDRNLITVVTGQAVETFDLQFRDLYLVSRGVSLNKVAMMDEPIPDPLPQAPLAPVSAAVARKMINPKYALVTTGAHVSPSSSDQNSSNKNSQNPTGLKITKGRLRHVIEEPPIHPALACLEKAYLIPYLPTWPEPDPPSDVIGFINIRDEKRAHQVHLQRSERFETSQAIRFSSPLMLPENTEEPAGHQHERTAKAPAERTDASSPLSPTKTQPKPQTHTDQSKDQTDTTDSKGAPREPNTPLAQEAHEPETHTPTPPTSVTADSQPTERFQTPPAQTPRPPVPKPRTLQLIIDSASSEQLGKSLVMLTKMDQLESEEDFRDEGMQRGLTRRHMLSKDNGRDSGSNDGGSQDSTKVICDRSANDEPSSTSTASEEEFYDCPQEDPLTNGVTTGSGRGHRQGDGVNMMARLSQSMLDLREPSKSEDSTALIRQSQQLRRQIHSSPHRHIGQLFLSARSPGRHGQTKGAKVVIAKPGSFHRPTQASGPVIGGHRYWRTDSPEMRSETRSGRSPRRHSPGYKNREHTSPQAPGNTSGLLGISLSKVANLKYLKARGGASQKRASQNTKGAR</sequence>
<evidence type="ECO:0000259" key="5">
    <source>
        <dbReference type="Pfam" id="PF07894"/>
    </source>
</evidence>
<dbReference type="EMBL" id="RHFK02000019">
    <property type="protein sequence ID" value="TWW58865.1"/>
    <property type="molecule type" value="Genomic_DNA"/>
</dbReference>
<evidence type="ECO:0000256" key="4">
    <source>
        <dbReference type="SAM" id="MobiDB-lite"/>
    </source>
</evidence>
<dbReference type="GO" id="GO:0019901">
    <property type="term" value="F:protein kinase binding"/>
    <property type="evidence" value="ECO:0007669"/>
    <property type="project" value="TreeGrafter"/>
</dbReference>
<dbReference type="Pfam" id="PF07894">
    <property type="entry name" value="SACK1"/>
    <property type="match status" value="1"/>
</dbReference>
<dbReference type="SUPFAM" id="SSF56024">
    <property type="entry name" value="Phospholipase D/nuclease"/>
    <property type="match status" value="1"/>
</dbReference>
<proteinExistence type="inferred from homology"/>
<reference evidence="6 7" key="1">
    <citation type="submission" date="2019-04" db="EMBL/GenBank/DDBJ databases">
        <title>Chromosome genome assembly for Takifugu flavidus.</title>
        <authorList>
            <person name="Xiao S."/>
        </authorList>
    </citation>
    <scope>NUCLEOTIDE SEQUENCE [LARGE SCALE GENOMIC DNA]</scope>
    <source>
        <strain evidence="6">HTHZ2018</strain>
        <tissue evidence="6">Muscle</tissue>
    </source>
</reference>
<dbReference type="PANTHER" id="PTHR16181:SF29">
    <property type="entry name" value="PROTEIN FAM83A-RELATED"/>
    <property type="match status" value="1"/>
</dbReference>
<feature type="region of interest" description="Disordered" evidence="4">
    <location>
        <begin position="343"/>
        <end position="366"/>
    </location>
</feature>
<accession>A0A5C6MVF5</accession>
<dbReference type="GO" id="GO:0007165">
    <property type="term" value="P:signal transduction"/>
    <property type="evidence" value="ECO:0007669"/>
    <property type="project" value="TreeGrafter"/>
</dbReference>
<dbReference type="AlphaFoldDB" id="A0A5C6MVF5"/>
<evidence type="ECO:0000256" key="1">
    <source>
        <dbReference type="ARBA" id="ARBA00004496"/>
    </source>
</evidence>
<feature type="region of interest" description="Disordered" evidence="4">
    <location>
        <begin position="744"/>
        <end position="804"/>
    </location>
</feature>
<evidence type="ECO:0000256" key="2">
    <source>
        <dbReference type="ARBA" id="ARBA00006937"/>
    </source>
</evidence>
<organism evidence="6 7">
    <name type="scientific">Takifugu flavidus</name>
    <name type="common">sansaifugu</name>
    <dbReference type="NCBI Taxonomy" id="433684"/>
    <lineage>
        <taxon>Eukaryota</taxon>
        <taxon>Metazoa</taxon>
        <taxon>Chordata</taxon>
        <taxon>Craniata</taxon>
        <taxon>Vertebrata</taxon>
        <taxon>Euteleostomi</taxon>
        <taxon>Actinopterygii</taxon>
        <taxon>Neopterygii</taxon>
        <taxon>Teleostei</taxon>
        <taxon>Neoteleostei</taxon>
        <taxon>Acanthomorphata</taxon>
        <taxon>Eupercaria</taxon>
        <taxon>Tetraodontiformes</taxon>
        <taxon>Tetradontoidea</taxon>
        <taxon>Tetraodontidae</taxon>
        <taxon>Takifugu</taxon>
    </lineage>
</organism>
<feature type="compositionally biased region" description="Pro residues" evidence="4">
    <location>
        <begin position="544"/>
        <end position="553"/>
    </location>
</feature>
<keyword evidence="3" id="KW-0963">Cytoplasm</keyword>
<comment type="similarity">
    <text evidence="2">Belongs to the FAM83 family.</text>
</comment>
<dbReference type="Proteomes" id="UP000324091">
    <property type="component" value="Chromosome 6"/>
</dbReference>
<feature type="region of interest" description="Disordered" evidence="4">
    <location>
        <begin position="426"/>
        <end position="569"/>
    </location>
</feature>
<comment type="subcellular location">
    <subcellularLocation>
        <location evidence="1">Cytoplasm</location>
    </subcellularLocation>
</comment>
<feature type="region of interest" description="Disordered" evidence="4">
    <location>
        <begin position="74"/>
        <end position="106"/>
    </location>
</feature>
<dbReference type="InterPro" id="IPR012461">
    <property type="entry name" value="SACK1"/>
</dbReference>
<evidence type="ECO:0000256" key="3">
    <source>
        <dbReference type="ARBA" id="ARBA00022490"/>
    </source>
</evidence>
<keyword evidence="7" id="KW-1185">Reference proteome</keyword>
<feature type="domain" description="Scaffolding anchor of CK1" evidence="5">
    <location>
        <begin position="15"/>
        <end position="297"/>
    </location>
</feature>
<feature type="compositionally biased region" description="Basic and acidic residues" evidence="4">
    <location>
        <begin position="489"/>
        <end position="504"/>
    </location>
</feature>
<feature type="region of interest" description="Disordered" evidence="4">
    <location>
        <begin position="581"/>
        <end position="671"/>
    </location>
</feature>
<feature type="compositionally biased region" description="Basic and acidic residues" evidence="4">
    <location>
        <begin position="762"/>
        <end position="775"/>
    </location>
</feature>
<feature type="compositionally biased region" description="Low complexity" evidence="4">
    <location>
        <begin position="610"/>
        <end position="621"/>
    </location>
</feature>
<dbReference type="PANTHER" id="PTHR16181">
    <property type="entry name" value="PROTEIN FAM83A-RELATED"/>
    <property type="match status" value="1"/>
</dbReference>
<feature type="compositionally biased region" description="Low complexity" evidence="4">
    <location>
        <begin position="346"/>
        <end position="362"/>
    </location>
</feature>
<feature type="compositionally biased region" description="Basic and acidic residues" evidence="4">
    <location>
        <begin position="74"/>
        <end position="83"/>
    </location>
</feature>
<dbReference type="FunFam" id="3.30.870.10:FF:000004">
    <property type="entry name" value="protein FAM83H isoform X2"/>
    <property type="match status" value="1"/>
</dbReference>
<gene>
    <name evidence="6" type="ORF">D4764_06G0003950</name>
</gene>
<evidence type="ECO:0000313" key="6">
    <source>
        <dbReference type="EMBL" id="TWW58865.1"/>
    </source>
</evidence>
<comment type="caution">
    <text evidence="6">The sequence shown here is derived from an EMBL/GenBank/DDBJ whole genome shotgun (WGS) entry which is preliminary data.</text>
</comment>